<name>A0A956LZQ6_UNCEI</name>
<comment type="function">
    <text evidence="7">Catalyzes the formation of 6,7-dimethyl-8-ribityllumazine by condensation of 5-amino-6-(D-ribitylamino)uracil with 3,4-dihydroxy-2-butanone 4-phosphate. This is the penultimate step in the biosynthesis of riboflavin.</text>
</comment>
<dbReference type="PANTHER" id="PTHR21058">
    <property type="entry name" value="6,7-DIMETHYL-8-RIBITYLLUMAZINE SYNTHASE DMRL SYNTHASE LUMAZINE SYNTHASE"/>
    <property type="match status" value="1"/>
</dbReference>
<feature type="binding site" evidence="7">
    <location>
        <position position="130"/>
    </location>
    <ligand>
        <name>(2S)-2-hydroxy-3-oxobutyl phosphate</name>
        <dbReference type="ChEBI" id="CHEBI:58830"/>
    </ligand>
</feature>
<comment type="caution">
    <text evidence="8">The sequence shown here is derived from an EMBL/GenBank/DDBJ whole genome shotgun (WGS) entry which is preliminary data.</text>
</comment>
<comment type="catalytic activity">
    <reaction evidence="6 7">
        <text>(2S)-2-hydroxy-3-oxobutyl phosphate + 5-amino-6-(D-ribitylamino)uracil = 6,7-dimethyl-8-(1-D-ribityl)lumazine + phosphate + 2 H2O + H(+)</text>
        <dbReference type="Rhea" id="RHEA:26152"/>
        <dbReference type="ChEBI" id="CHEBI:15377"/>
        <dbReference type="ChEBI" id="CHEBI:15378"/>
        <dbReference type="ChEBI" id="CHEBI:15934"/>
        <dbReference type="ChEBI" id="CHEBI:43474"/>
        <dbReference type="ChEBI" id="CHEBI:58201"/>
        <dbReference type="ChEBI" id="CHEBI:58830"/>
        <dbReference type="EC" id="2.5.1.78"/>
    </reaction>
</comment>
<evidence type="ECO:0000256" key="3">
    <source>
        <dbReference type="ARBA" id="ARBA00012664"/>
    </source>
</evidence>
<keyword evidence="5 7" id="KW-0808">Transferase</keyword>
<dbReference type="GO" id="GO:0009349">
    <property type="term" value="C:riboflavin synthase complex"/>
    <property type="evidence" value="ECO:0007669"/>
    <property type="project" value="UniProtKB-UniRule"/>
</dbReference>
<dbReference type="GO" id="GO:0000906">
    <property type="term" value="F:6,7-dimethyl-8-ribityllumazine synthase activity"/>
    <property type="evidence" value="ECO:0007669"/>
    <property type="project" value="UniProtKB-UniRule"/>
</dbReference>
<evidence type="ECO:0000313" key="8">
    <source>
        <dbReference type="EMBL" id="MCA9727597.1"/>
    </source>
</evidence>
<organism evidence="8 9">
    <name type="scientific">Eiseniibacteriota bacterium</name>
    <dbReference type="NCBI Taxonomy" id="2212470"/>
    <lineage>
        <taxon>Bacteria</taxon>
        <taxon>Candidatus Eiseniibacteriota</taxon>
    </lineage>
</organism>
<dbReference type="NCBIfam" id="TIGR00114">
    <property type="entry name" value="lumazine-synth"/>
    <property type="match status" value="1"/>
</dbReference>
<evidence type="ECO:0000313" key="9">
    <source>
        <dbReference type="Proteomes" id="UP000697710"/>
    </source>
</evidence>
<evidence type="ECO:0000256" key="5">
    <source>
        <dbReference type="ARBA" id="ARBA00022679"/>
    </source>
</evidence>
<gene>
    <name evidence="7 8" type="primary">ribH</name>
    <name evidence="8" type="ORF">KC729_07935</name>
</gene>
<evidence type="ECO:0000256" key="1">
    <source>
        <dbReference type="ARBA" id="ARBA00004917"/>
    </source>
</evidence>
<dbReference type="HAMAP" id="MF_00178">
    <property type="entry name" value="Lumazine_synth"/>
    <property type="match status" value="1"/>
</dbReference>
<dbReference type="GO" id="GO:0005829">
    <property type="term" value="C:cytosol"/>
    <property type="evidence" value="ECO:0007669"/>
    <property type="project" value="TreeGrafter"/>
</dbReference>
<dbReference type="InterPro" id="IPR002180">
    <property type="entry name" value="LS/RS"/>
</dbReference>
<dbReference type="CDD" id="cd09209">
    <property type="entry name" value="Lumazine_synthase-I"/>
    <property type="match status" value="1"/>
</dbReference>
<dbReference type="Proteomes" id="UP000697710">
    <property type="component" value="Unassembled WGS sequence"/>
</dbReference>
<dbReference type="GO" id="GO:0009231">
    <property type="term" value="P:riboflavin biosynthetic process"/>
    <property type="evidence" value="ECO:0007669"/>
    <property type="project" value="UniProtKB-UniRule"/>
</dbReference>
<dbReference type="EMBL" id="JAGQHR010000196">
    <property type="protein sequence ID" value="MCA9727597.1"/>
    <property type="molecule type" value="Genomic_DNA"/>
</dbReference>
<dbReference type="PANTHER" id="PTHR21058:SF0">
    <property type="entry name" value="6,7-DIMETHYL-8-RIBITYLLUMAZINE SYNTHASE"/>
    <property type="match status" value="1"/>
</dbReference>
<reference evidence="8" key="1">
    <citation type="submission" date="2020-04" db="EMBL/GenBank/DDBJ databases">
        <authorList>
            <person name="Zhang T."/>
        </authorList>
    </citation>
    <scope>NUCLEOTIDE SEQUENCE</scope>
    <source>
        <strain evidence="8">HKST-UBA01</strain>
    </source>
</reference>
<dbReference type="InterPro" id="IPR034964">
    <property type="entry name" value="LS"/>
</dbReference>
<dbReference type="AlphaFoldDB" id="A0A956LZQ6"/>
<protein>
    <recommendedName>
        <fullName evidence="3 7">6,7-dimethyl-8-ribityllumazine synthase</fullName>
        <shortName evidence="7">DMRL synthase</shortName>
        <shortName evidence="7">LS</shortName>
        <shortName evidence="7">Lumazine synthase</shortName>
        <ecNumber evidence="3 7">2.5.1.78</ecNumber>
    </recommendedName>
</protein>
<evidence type="ECO:0000256" key="6">
    <source>
        <dbReference type="ARBA" id="ARBA00048785"/>
    </source>
</evidence>
<comment type="pathway">
    <text evidence="1 7">Cofactor biosynthesis; riboflavin biosynthesis; riboflavin from 2-hydroxy-3-oxobutyl phosphate and 5-amino-6-(D-ribitylamino)uracil: step 1/2.</text>
</comment>
<dbReference type="Gene3D" id="3.40.50.960">
    <property type="entry name" value="Lumazine/riboflavin synthase"/>
    <property type="match status" value="1"/>
</dbReference>
<feature type="binding site" evidence="7">
    <location>
        <begin position="83"/>
        <end position="85"/>
    </location>
    <ligand>
        <name>5-amino-6-(D-ribitylamino)uracil</name>
        <dbReference type="ChEBI" id="CHEBI:15934"/>
    </ligand>
</feature>
<dbReference type="InterPro" id="IPR036467">
    <property type="entry name" value="LS/RS_sf"/>
</dbReference>
<comment type="similarity">
    <text evidence="2 7">Belongs to the DMRL synthase family.</text>
</comment>
<feature type="active site" description="Proton donor" evidence="7">
    <location>
        <position position="91"/>
    </location>
</feature>
<sequence>MKLDSPDSVPGGEDASGFRFAVVASRYSGEISARLAATTCAYLEERGADAVDLFWVPGAFELPGAIQPIAESGLFHAVVGLGCILKGETDHDIYLAHAVAQGCTRITLDTGVPVLFGVITARTVEQARARAGFDEGGKGREAAAAAIAMARLHRELPDRLGPVR</sequence>
<proteinExistence type="inferred from homology"/>
<reference evidence="8" key="2">
    <citation type="journal article" date="2021" name="Microbiome">
        <title>Successional dynamics and alternative stable states in a saline activated sludge microbial community over 9 years.</title>
        <authorList>
            <person name="Wang Y."/>
            <person name="Ye J."/>
            <person name="Ju F."/>
            <person name="Liu L."/>
            <person name="Boyd J.A."/>
            <person name="Deng Y."/>
            <person name="Parks D.H."/>
            <person name="Jiang X."/>
            <person name="Yin X."/>
            <person name="Woodcroft B.J."/>
            <person name="Tyson G.W."/>
            <person name="Hugenholtz P."/>
            <person name="Polz M.F."/>
            <person name="Zhang T."/>
        </authorList>
    </citation>
    <scope>NUCLEOTIDE SEQUENCE</scope>
    <source>
        <strain evidence="8">HKST-UBA01</strain>
    </source>
</reference>
<evidence type="ECO:0000256" key="7">
    <source>
        <dbReference type="HAMAP-Rule" id="MF_00178"/>
    </source>
</evidence>
<dbReference type="SUPFAM" id="SSF52121">
    <property type="entry name" value="Lumazine synthase"/>
    <property type="match status" value="1"/>
</dbReference>
<evidence type="ECO:0000256" key="2">
    <source>
        <dbReference type="ARBA" id="ARBA00007424"/>
    </source>
</evidence>
<keyword evidence="4 7" id="KW-0686">Riboflavin biosynthesis</keyword>
<dbReference type="Pfam" id="PF00885">
    <property type="entry name" value="DMRL_synthase"/>
    <property type="match status" value="1"/>
</dbReference>
<feature type="binding site" evidence="7">
    <location>
        <begin position="59"/>
        <end position="61"/>
    </location>
    <ligand>
        <name>5-amino-6-(D-ribitylamino)uracil</name>
        <dbReference type="ChEBI" id="CHEBI:15934"/>
    </ligand>
</feature>
<accession>A0A956LZQ6</accession>
<feature type="binding site" evidence="7">
    <location>
        <begin position="88"/>
        <end position="89"/>
    </location>
    <ligand>
        <name>(2S)-2-hydroxy-3-oxobutyl phosphate</name>
        <dbReference type="ChEBI" id="CHEBI:58830"/>
    </ligand>
</feature>
<dbReference type="EC" id="2.5.1.78" evidence="3 7"/>
<evidence type="ECO:0000256" key="4">
    <source>
        <dbReference type="ARBA" id="ARBA00022619"/>
    </source>
</evidence>
<feature type="binding site" evidence="7">
    <location>
        <position position="116"/>
    </location>
    <ligand>
        <name>5-amino-6-(D-ribitylamino)uracil</name>
        <dbReference type="ChEBI" id="CHEBI:15934"/>
    </ligand>
</feature>
<feature type="binding site" evidence="7">
    <location>
        <position position="27"/>
    </location>
    <ligand>
        <name>5-amino-6-(D-ribitylamino)uracil</name>
        <dbReference type="ChEBI" id="CHEBI:15934"/>
    </ligand>
</feature>